<keyword evidence="7" id="KW-0325">Glycoprotein</keyword>
<keyword evidence="3 10" id="KW-0812">Transmembrane</keyword>
<dbReference type="InterPro" id="IPR041448">
    <property type="entry name" value="TNFR16_TM"/>
</dbReference>
<dbReference type="GO" id="GO:0015026">
    <property type="term" value="F:coreceptor activity"/>
    <property type="evidence" value="ECO:0007669"/>
    <property type="project" value="TreeGrafter"/>
</dbReference>
<evidence type="ECO:0000256" key="11">
    <source>
        <dbReference type="SAM" id="SignalP"/>
    </source>
</evidence>
<dbReference type="PROSITE" id="PS50050">
    <property type="entry name" value="TNFR_NGFR_2"/>
    <property type="match status" value="2"/>
</dbReference>
<evidence type="ECO:0000256" key="9">
    <source>
        <dbReference type="SAM" id="MobiDB-lite"/>
    </source>
</evidence>
<evidence type="ECO:0000256" key="3">
    <source>
        <dbReference type="ARBA" id="ARBA00022692"/>
    </source>
</evidence>
<evidence type="ECO:0000256" key="6">
    <source>
        <dbReference type="ARBA" id="ARBA00023136"/>
    </source>
</evidence>
<comment type="subcellular location">
    <subcellularLocation>
        <location evidence="1">Cell membrane</location>
        <topology evidence="1">Single-pass membrane protein</topology>
    </subcellularLocation>
</comment>
<feature type="domain" description="TNFR-Cys" evidence="12">
    <location>
        <begin position="56"/>
        <end position="97"/>
    </location>
</feature>
<sequence length="297" mass="31741">MIALIFTVLFGARAVVGTLEACKSGKLTSSGECCKQCQPGEGVLKECGKTQTECTPCLDSETFSPSWSHTERCQKCTQCTGLMRMDTPCTDTNDATCVCARYCADGWVAGARLHCGKAPRGSGVLMRCEPGQDTLCEDCGGGDLYSDRDSDLEPCLPCTICEDEEVQLQACTRTSDTVCQDLNTPNTTEFAAPSTSPPPATPTPPYDSTPSYDATPESATTTTFIARGFNENLIPIYCSILAAVVAGLLAFIIFKRWNSCKQNKQGAGIRTGTANPSQTDWPEGEEALSHEFIAASL</sequence>
<dbReference type="Pfam" id="PF18422">
    <property type="entry name" value="TNFR_16_TM"/>
    <property type="match status" value="1"/>
</dbReference>
<feature type="disulfide bond" evidence="8">
    <location>
        <begin position="158"/>
        <end position="171"/>
    </location>
</feature>
<dbReference type="GO" id="GO:0007266">
    <property type="term" value="P:Rho protein signal transduction"/>
    <property type="evidence" value="ECO:0007669"/>
    <property type="project" value="TreeGrafter"/>
</dbReference>
<feature type="disulfide bond" evidence="8">
    <location>
        <begin position="76"/>
        <end position="89"/>
    </location>
</feature>
<dbReference type="Gene3D" id="6.10.250.1780">
    <property type="match status" value="1"/>
</dbReference>
<feature type="repeat" description="TNFR-Cys" evidence="8">
    <location>
        <begin position="138"/>
        <end position="179"/>
    </location>
</feature>
<dbReference type="Pfam" id="PF00020">
    <property type="entry name" value="TNFR_c6"/>
    <property type="match status" value="2"/>
</dbReference>
<dbReference type="InterPro" id="IPR022325">
    <property type="entry name" value="TNFR_16"/>
</dbReference>
<dbReference type="PANTHER" id="PTHR46605:SF3">
    <property type="entry name" value="TUMOR NECROSIS FACTOR RECEPTOR SUPERFAMILY MEMBER 16"/>
    <property type="match status" value="1"/>
</dbReference>
<gene>
    <name evidence="13" type="ORF">AALO_G00087790</name>
</gene>
<keyword evidence="14" id="KW-1185">Reference proteome</keyword>
<evidence type="ECO:0000256" key="10">
    <source>
        <dbReference type="SAM" id="Phobius"/>
    </source>
</evidence>
<feature type="repeat" description="TNFR-Cys" evidence="8">
    <location>
        <begin position="56"/>
        <end position="97"/>
    </location>
</feature>
<evidence type="ECO:0000256" key="1">
    <source>
        <dbReference type="ARBA" id="ARBA00004162"/>
    </source>
</evidence>
<evidence type="ECO:0000256" key="5">
    <source>
        <dbReference type="ARBA" id="ARBA00022989"/>
    </source>
</evidence>
<feature type="signal peptide" evidence="11">
    <location>
        <begin position="1"/>
        <end position="17"/>
    </location>
</feature>
<keyword evidence="4" id="KW-0053">Apoptosis</keyword>
<dbReference type="InterPro" id="IPR052302">
    <property type="entry name" value="Neurotrophin_rcpt-DD"/>
</dbReference>
<evidence type="ECO:0000259" key="12">
    <source>
        <dbReference type="PROSITE" id="PS50050"/>
    </source>
</evidence>
<dbReference type="PROSITE" id="PS00652">
    <property type="entry name" value="TNFR_NGFR_1"/>
    <property type="match status" value="2"/>
</dbReference>
<dbReference type="CDD" id="cd13416">
    <property type="entry name" value="TNFRSF16"/>
    <property type="match status" value="1"/>
</dbReference>
<feature type="disulfide bond" evidence="8">
    <location>
        <begin position="161"/>
        <end position="179"/>
    </location>
</feature>
<comment type="caution">
    <text evidence="13">The sequence shown here is derived from an EMBL/GenBank/DDBJ whole genome shotgun (WGS) entry which is preliminary data.</text>
</comment>
<evidence type="ECO:0000256" key="4">
    <source>
        <dbReference type="ARBA" id="ARBA00022703"/>
    </source>
</evidence>
<dbReference type="EMBL" id="JADWDJ010000006">
    <property type="protein sequence ID" value="KAG5280325.1"/>
    <property type="molecule type" value="Genomic_DNA"/>
</dbReference>
<keyword evidence="5 10" id="KW-1133">Transmembrane helix</keyword>
<proteinExistence type="predicted"/>
<dbReference type="PRINTS" id="PR01966">
    <property type="entry name" value="TNFACTORR16"/>
</dbReference>
<dbReference type="InterPro" id="IPR001368">
    <property type="entry name" value="TNFR/NGFR_Cys_rich_reg"/>
</dbReference>
<feature type="domain" description="TNFR-Cys" evidence="12">
    <location>
        <begin position="138"/>
        <end position="179"/>
    </location>
</feature>
<feature type="chain" id="PRO_5043327690" description="TNFR-Cys domain-containing protein" evidence="11">
    <location>
        <begin position="18"/>
        <end position="297"/>
    </location>
</feature>
<dbReference type="Proteomes" id="UP000823561">
    <property type="component" value="Chromosome 6"/>
</dbReference>
<evidence type="ECO:0000256" key="7">
    <source>
        <dbReference type="ARBA" id="ARBA00023180"/>
    </source>
</evidence>
<keyword evidence="8" id="KW-1015">Disulfide bond</keyword>
<evidence type="ECO:0000256" key="8">
    <source>
        <dbReference type="PROSITE-ProRule" id="PRU00206"/>
    </source>
</evidence>
<dbReference type="SMART" id="SM00208">
    <property type="entry name" value="TNFR"/>
    <property type="match status" value="4"/>
</dbReference>
<evidence type="ECO:0000313" key="14">
    <source>
        <dbReference type="Proteomes" id="UP000823561"/>
    </source>
</evidence>
<feature type="region of interest" description="Disordered" evidence="9">
    <location>
        <begin position="188"/>
        <end position="216"/>
    </location>
</feature>
<reference evidence="13" key="1">
    <citation type="submission" date="2020-10" db="EMBL/GenBank/DDBJ databases">
        <title>Chromosome-scale genome assembly of the Allis shad, Alosa alosa.</title>
        <authorList>
            <person name="Margot Z."/>
            <person name="Christophe K."/>
            <person name="Cabau C."/>
            <person name="Louis A."/>
            <person name="Berthelot C."/>
            <person name="Parey E."/>
            <person name="Roest Crollius H."/>
            <person name="Montfort J."/>
            <person name="Robinson-Rechavi M."/>
            <person name="Bucao C."/>
            <person name="Bouchez O."/>
            <person name="Gislard M."/>
            <person name="Lluch J."/>
            <person name="Milhes M."/>
            <person name="Lampietro C."/>
            <person name="Lopez Roques C."/>
            <person name="Donnadieu C."/>
            <person name="Braasch I."/>
            <person name="Desvignes T."/>
            <person name="Postlethwait J."/>
            <person name="Bobe J."/>
            <person name="Guiguen Y."/>
        </authorList>
    </citation>
    <scope>NUCLEOTIDE SEQUENCE</scope>
    <source>
        <strain evidence="13">M-15738</strain>
        <tissue evidence="13">Blood</tissue>
    </source>
</reference>
<dbReference type="GO" id="GO:0005886">
    <property type="term" value="C:plasma membrane"/>
    <property type="evidence" value="ECO:0007669"/>
    <property type="project" value="UniProtKB-SubCell"/>
</dbReference>
<evidence type="ECO:0000256" key="2">
    <source>
        <dbReference type="ARBA" id="ARBA00022475"/>
    </source>
</evidence>
<keyword evidence="2" id="KW-1003">Cell membrane</keyword>
<keyword evidence="11" id="KW-0732">Signal</keyword>
<dbReference type="PANTHER" id="PTHR46605">
    <property type="entry name" value="TUMOR NECROSIS FACTOR RECEPTOR"/>
    <property type="match status" value="1"/>
</dbReference>
<feature type="compositionally biased region" description="Pro residues" evidence="9">
    <location>
        <begin position="195"/>
        <end position="207"/>
    </location>
</feature>
<feature type="transmembrane region" description="Helical" evidence="10">
    <location>
        <begin position="234"/>
        <end position="254"/>
    </location>
</feature>
<organism evidence="13 14">
    <name type="scientific">Alosa alosa</name>
    <name type="common">allis shad</name>
    <dbReference type="NCBI Taxonomy" id="278164"/>
    <lineage>
        <taxon>Eukaryota</taxon>
        <taxon>Metazoa</taxon>
        <taxon>Chordata</taxon>
        <taxon>Craniata</taxon>
        <taxon>Vertebrata</taxon>
        <taxon>Euteleostomi</taxon>
        <taxon>Actinopterygii</taxon>
        <taxon>Neopterygii</taxon>
        <taxon>Teleostei</taxon>
        <taxon>Clupei</taxon>
        <taxon>Clupeiformes</taxon>
        <taxon>Clupeoidei</taxon>
        <taxon>Clupeidae</taxon>
        <taxon>Alosa</taxon>
    </lineage>
</organism>
<dbReference type="GO" id="GO:0009986">
    <property type="term" value="C:cell surface"/>
    <property type="evidence" value="ECO:0007669"/>
    <property type="project" value="TreeGrafter"/>
</dbReference>
<evidence type="ECO:0000313" key="13">
    <source>
        <dbReference type="EMBL" id="KAG5280325.1"/>
    </source>
</evidence>
<comment type="caution">
    <text evidence="8">Lacks conserved residue(s) required for the propagation of feature annotation.</text>
</comment>
<protein>
    <recommendedName>
        <fullName evidence="12">TNFR-Cys domain-containing protein</fullName>
    </recommendedName>
</protein>
<keyword evidence="6 10" id="KW-0472">Membrane</keyword>
<dbReference type="AlphaFoldDB" id="A0AAV6H2R3"/>
<dbReference type="InterPro" id="IPR034046">
    <property type="entry name" value="TNFRSF16_N"/>
</dbReference>
<dbReference type="SUPFAM" id="SSF57586">
    <property type="entry name" value="TNF receptor-like"/>
    <property type="match status" value="3"/>
</dbReference>
<dbReference type="GO" id="GO:0048406">
    <property type="term" value="F:nerve growth factor binding"/>
    <property type="evidence" value="ECO:0007669"/>
    <property type="project" value="TreeGrafter"/>
</dbReference>
<accession>A0AAV6H2R3</accession>
<feature type="disulfide bond" evidence="8">
    <location>
        <begin position="79"/>
        <end position="97"/>
    </location>
</feature>
<name>A0AAV6H2R3_9TELE</name>
<dbReference type="Gene3D" id="2.10.50.10">
    <property type="entry name" value="Tumor Necrosis Factor Receptor, subunit A, domain 2"/>
    <property type="match status" value="3"/>
</dbReference>
<dbReference type="GO" id="GO:0006915">
    <property type="term" value="P:apoptotic process"/>
    <property type="evidence" value="ECO:0007669"/>
    <property type="project" value="UniProtKB-KW"/>
</dbReference>
<dbReference type="GO" id="GO:0005035">
    <property type="term" value="F:death receptor activity"/>
    <property type="evidence" value="ECO:0007669"/>
    <property type="project" value="TreeGrafter"/>
</dbReference>